<dbReference type="NCBIfam" id="TIGR02116">
    <property type="entry name" value="toxin_Txe_YoeB"/>
    <property type="match status" value="1"/>
</dbReference>
<evidence type="ECO:0000313" key="9">
    <source>
        <dbReference type="Proteomes" id="UP001525961"/>
    </source>
</evidence>
<dbReference type="Gene3D" id="3.30.2310.20">
    <property type="entry name" value="RelE-like"/>
    <property type="match status" value="1"/>
</dbReference>
<keyword evidence="5" id="KW-0378">Hydrolase</keyword>
<dbReference type="Pfam" id="PF06769">
    <property type="entry name" value="YoeB_toxin"/>
    <property type="match status" value="1"/>
</dbReference>
<dbReference type="SUPFAM" id="SSF143011">
    <property type="entry name" value="RelE-like"/>
    <property type="match status" value="1"/>
</dbReference>
<keyword evidence="9" id="KW-1185">Reference proteome</keyword>
<evidence type="ECO:0000256" key="7">
    <source>
        <dbReference type="ARBA" id="ARBA00050056"/>
    </source>
</evidence>
<accession>A0ABT2NDU1</accession>
<evidence type="ECO:0000256" key="1">
    <source>
        <dbReference type="ARBA" id="ARBA00008172"/>
    </source>
</evidence>
<comment type="caution">
    <text evidence="8">The sequence shown here is derived from an EMBL/GenBank/DDBJ whole genome shotgun (WGS) entry which is preliminary data.</text>
</comment>
<evidence type="ECO:0000256" key="5">
    <source>
        <dbReference type="ARBA" id="ARBA00022801"/>
    </source>
</evidence>
<keyword evidence="2" id="KW-1277">Toxin-antitoxin system</keyword>
<evidence type="ECO:0000256" key="4">
    <source>
        <dbReference type="ARBA" id="ARBA00022759"/>
    </source>
</evidence>
<dbReference type="Proteomes" id="UP001525961">
    <property type="component" value="Unassembled WGS sequence"/>
</dbReference>
<evidence type="ECO:0000256" key="3">
    <source>
        <dbReference type="ARBA" id="ARBA00022722"/>
    </source>
</evidence>
<dbReference type="InterPro" id="IPR035093">
    <property type="entry name" value="RelE/ParE_toxin_dom_sf"/>
</dbReference>
<name>A0ABT2NDU1_9CYAN</name>
<dbReference type="PANTHER" id="PTHR38039">
    <property type="entry name" value="TOXIN YOEB"/>
    <property type="match status" value="1"/>
</dbReference>
<dbReference type="PANTHER" id="PTHR38039:SF1">
    <property type="entry name" value="TOXIN YOEB"/>
    <property type="match status" value="1"/>
</dbReference>
<comment type="similarity">
    <text evidence="1">Belongs to the YoeB family.</text>
</comment>
<dbReference type="RefSeq" id="WP_261198558.1">
    <property type="nucleotide sequence ID" value="NZ_JAMXFA010000041.1"/>
</dbReference>
<proteinExistence type="inferred from homology"/>
<evidence type="ECO:0000256" key="6">
    <source>
        <dbReference type="ARBA" id="ARBA00030388"/>
    </source>
</evidence>
<reference evidence="8 9" key="1">
    <citation type="journal article" date="2022" name="Front. Microbiol.">
        <title>High genomic differentiation and limited gene flow indicate recent cryptic speciation within the genus Laspinema (cyanobacteria).</title>
        <authorList>
            <person name="Stanojkovic A."/>
            <person name="Skoupy S."/>
            <person name="Skaloud P."/>
            <person name="Dvorak P."/>
        </authorList>
    </citation>
    <scope>NUCLEOTIDE SEQUENCE [LARGE SCALE GENOMIC DNA]</scope>
    <source>
        <strain evidence="8 9">D3b</strain>
    </source>
</reference>
<evidence type="ECO:0000256" key="2">
    <source>
        <dbReference type="ARBA" id="ARBA00022649"/>
    </source>
</evidence>
<evidence type="ECO:0000313" key="8">
    <source>
        <dbReference type="EMBL" id="MCT7980626.1"/>
    </source>
</evidence>
<dbReference type="InterPro" id="IPR009614">
    <property type="entry name" value="YoeB_toxin"/>
</dbReference>
<protein>
    <recommendedName>
        <fullName evidence="7">Endoribonuclease YoeB</fullName>
    </recommendedName>
    <alternativeName>
        <fullName evidence="6">Putative mRNA interferase YoeB</fullName>
    </alternativeName>
</protein>
<dbReference type="EMBL" id="JAMXFA010000041">
    <property type="protein sequence ID" value="MCT7980626.1"/>
    <property type="molecule type" value="Genomic_DNA"/>
</dbReference>
<sequence length="88" mass="10610">MKKRIVFENAAFADFIEWISLDKKLHKKIVELLKDIERSPYEGLGKPEPLKYDLSGFWSRRIDMENRLIYKVTDEEIFILACKFHYEL</sequence>
<keyword evidence="3" id="KW-0540">Nuclease</keyword>
<keyword evidence="4" id="KW-0255">Endonuclease</keyword>
<organism evidence="8 9">
    <name type="scientific">Laspinema olomoucense D3b</name>
    <dbReference type="NCBI Taxonomy" id="2953688"/>
    <lineage>
        <taxon>Bacteria</taxon>
        <taxon>Bacillati</taxon>
        <taxon>Cyanobacteriota</taxon>
        <taxon>Cyanophyceae</taxon>
        <taxon>Oscillatoriophycideae</taxon>
        <taxon>Oscillatoriales</taxon>
        <taxon>Laspinemataceae</taxon>
        <taxon>Laspinema</taxon>
        <taxon>Laspinema olomoucense</taxon>
    </lineage>
</organism>
<gene>
    <name evidence="8" type="ORF">NG792_23145</name>
</gene>